<sequence>MRAYLRWSDRGRTRERYIGEVDAESRRENLRLAWEAARAAGMVEEGRLPADSWASSRASRSVMRGNRGRDTRPELLLRSRLHGMGFRYRVAKRPVPEIRRTADLVFTRARVAVFVDGCFWHGCPEHYRPARRNSEFWNDKIDRNKERDGETDEALRARGWTVVRVWEHEEVSEAAEKVIELLRRASDGERG</sequence>
<keyword evidence="5" id="KW-0234">DNA repair</keyword>
<dbReference type="Gene3D" id="3.40.960.10">
    <property type="entry name" value="VSR Endonuclease"/>
    <property type="match status" value="1"/>
</dbReference>
<evidence type="ECO:0000256" key="2">
    <source>
        <dbReference type="ARBA" id="ARBA00022759"/>
    </source>
</evidence>
<keyword evidence="4" id="KW-0378">Hydrolase</keyword>
<protein>
    <submittedName>
        <fullName evidence="7">Very short patch repair endonuclease</fullName>
    </submittedName>
</protein>
<dbReference type="InterPro" id="IPR004603">
    <property type="entry name" value="DNA_mismatch_endonuc_vsr"/>
</dbReference>
<proteinExistence type="inferred from homology"/>
<evidence type="ECO:0000313" key="7">
    <source>
        <dbReference type="EMBL" id="MFB8769275.1"/>
    </source>
</evidence>
<gene>
    <name evidence="7" type="ORF">VSQ78_16335</name>
</gene>
<comment type="caution">
    <text evidence="7">The sequence shown here is derived from an EMBL/GenBank/DDBJ whole genome shotgun (WGS) entry which is preliminary data.</text>
</comment>
<evidence type="ECO:0000313" key="8">
    <source>
        <dbReference type="Proteomes" id="UP001585053"/>
    </source>
</evidence>
<dbReference type="InterPro" id="IPR011335">
    <property type="entry name" value="Restrct_endonuc-II-like"/>
</dbReference>
<keyword evidence="8" id="KW-1185">Reference proteome</keyword>
<accession>A0ABV5DXH5</accession>
<evidence type="ECO:0000256" key="3">
    <source>
        <dbReference type="ARBA" id="ARBA00022763"/>
    </source>
</evidence>
<dbReference type="RefSeq" id="WP_357228560.1">
    <property type="nucleotide sequence ID" value="NZ_JAYMRS010000005.1"/>
</dbReference>
<keyword evidence="3" id="KW-0227">DNA damage</keyword>
<dbReference type="EMBL" id="JAYMRS010000005">
    <property type="protein sequence ID" value="MFB8769275.1"/>
    <property type="molecule type" value="Genomic_DNA"/>
</dbReference>
<organism evidence="7 8">
    <name type="scientific">Nocardiopsis alba</name>
    <dbReference type="NCBI Taxonomy" id="53437"/>
    <lineage>
        <taxon>Bacteria</taxon>
        <taxon>Bacillati</taxon>
        <taxon>Actinomycetota</taxon>
        <taxon>Actinomycetes</taxon>
        <taxon>Streptosporangiales</taxon>
        <taxon>Nocardiopsidaceae</taxon>
        <taxon>Nocardiopsis</taxon>
    </lineage>
</organism>
<dbReference type="Pfam" id="PF03852">
    <property type="entry name" value="Vsr"/>
    <property type="match status" value="1"/>
</dbReference>
<comment type="similarity">
    <text evidence="6">Belongs to the Vsr family.</text>
</comment>
<dbReference type="NCBIfam" id="TIGR00632">
    <property type="entry name" value="vsr"/>
    <property type="match status" value="1"/>
</dbReference>
<name>A0ABV5DXH5_9ACTN</name>
<evidence type="ECO:0000256" key="6">
    <source>
        <dbReference type="ARBA" id="ARBA00029466"/>
    </source>
</evidence>
<evidence type="ECO:0000256" key="1">
    <source>
        <dbReference type="ARBA" id="ARBA00022722"/>
    </source>
</evidence>
<evidence type="ECO:0000256" key="5">
    <source>
        <dbReference type="ARBA" id="ARBA00023204"/>
    </source>
</evidence>
<keyword evidence="2 7" id="KW-0255">Endonuclease</keyword>
<dbReference type="CDD" id="cd00221">
    <property type="entry name" value="Vsr"/>
    <property type="match status" value="1"/>
</dbReference>
<dbReference type="Proteomes" id="UP001585053">
    <property type="component" value="Unassembled WGS sequence"/>
</dbReference>
<reference evidence="7 8" key="1">
    <citation type="submission" date="2024-01" db="EMBL/GenBank/DDBJ databases">
        <title>Genome mining of biosynthetic gene clusters to explore secondary metabolites of Streptomyces sp.</title>
        <authorList>
            <person name="Baig A."/>
            <person name="Ajitkumar Shintre N."/>
            <person name="Kumar H."/>
            <person name="Anbarasu A."/>
            <person name="Ramaiah S."/>
        </authorList>
    </citation>
    <scope>NUCLEOTIDE SEQUENCE [LARGE SCALE GENOMIC DNA]</scope>
    <source>
        <strain evidence="7 8">A01</strain>
    </source>
</reference>
<evidence type="ECO:0000256" key="4">
    <source>
        <dbReference type="ARBA" id="ARBA00022801"/>
    </source>
</evidence>
<keyword evidence="1" id="KW-0540">Nuclease</keyword>
<dbReference type="SUPFAM" id="SSF52980">
    <property type="entry name" value="Restriction endonuclease-like"/>
    <property type="match status" value="1"/>
</dbReference>
<dbReference type="GO" id="GO:0004519">
    <property type="term" value="F:endonuclease activity"/>
    <property type="evidence" value="ECO:0007669"/>
    <property type="project" value="UniProtKB-KW"/>
</dbReference>